<dbReference type="Proteomes" id="UP000587527">
    <property type="component" value="Unassembled WGS sequence"/>
</dbReference>
<evidence type="ECO:0000313" key="3">
    <source>
        <dbReference type="EMBL" id="MBB5867929.1"/>
    </source>
</evidence>
<name>A0A841BL53_9ACTN</name>
<keyword evidence="4" id="KW-1185">Reference proteome</keyword>
<protein>
    <submittedName>
        <fullName evidence="3">NADPH:quinone reductase-like Zn-dependent oxidoreductase</fullName>
    </submittedName>
</protein>
<dbReference type="PANTHER" id="PTHR11695">
    <property type="entry name" value="ALCOHOL DEHYDROGENASE RELATED"/>
    <property type="match status" value="1"/>
</dbReference>
<gene>
    <name evidence="3" type="ORF">F4553_001308</name>
</gene>
<proteinExistence type="predicted"/>
<organism evidence="3 4">
    <name type="scientific">Allocatelliglobosispora scoriae</name>
    <dbReference type="NCBI Taxonomy" id="643052"/>
    <lineage>
        <taxon>Bacteria</taxon>
        <taxon>Bacillati</taxon>
        <taxon>Actinomycetota</taxon>
        <taxon>Actinomycetes</taxon>
        <taxon>Micromonosporales</taxon>
        <taxon>Micromonosporaceae</taxon>
        <taxon>Allocatelliglobosispora</taxon>
    </lineage>
</organism>
<dbReference type="InterPro" id="IPR020843">
    <property type="entry name" value="ER"/>
</dbReference>
<keyword evidence="1" id="KW-0560">Oxidoreductase</keyword>
<dbReference type="AlphaFoldDB" id="A0A841BL53"/>
<reference evidence="3 4" key="1">
    <citation type="submission" date="2020-08" db="EMBL/GenBank/DDBJ databases">
        <title>Sequencing the genomes of 1000 actinobacteria strains.</title>
        <authorList>
            <person name="Klenk H.-P."/>
        </authorList>
    </citation>
    <scope>NUCLEOTIDE SEQUENCE [LARGE SCALE GENOMIC DNA]</scope>
    <source>
        <strain evidence="3 4">DSM 45362</strain>
    </source>
</reference>
<dbReference type="Gene3D" id="3.90.180.10">
    <property type="entry name" value="Medium-chain alcohol dehydrogenases, catalytic domain"/>
    <property type="match status" value="1"/>
</dbReference>
<dbReference type="InterPro" id="IPR050700">
    <property type="entry name" value="YIM1/Zinc_Alcohol_DH_Fams"/>
</dbReference>
<dbReference type="PROSITE" id="PS01162">
    <property type="entry name" value="QOR_ZETA_CRYSTAL"/>
    <property type="match status" value="1"/>
</dbReference>
<dbReference type="RefSeq" id="WP_184833464.1">
    <property type="nucleotide sequence ID" value="NZ_JACHMN010000002.1"/>
</dbReference>
<dbReference type="InterPro" id="IPR036291">
    <property type="entry name" value="NAD(P)-bd_dom_sf"/>
</dbReference>
<dbReference type="SUPFAM" id="SSF50129">
    <property type="entry name" value="GroES-like"/>
    <property type="match status" value="1"/>
</dbReference>
<dbReference type="SUPFAM" id="SSF51735">
    <property type="entry name" value="NAD(P)-binding Rossmann-fold domains"/>
    <property type="match status" value="1"/>
</dbReference>
<dbReference type="InterPro" id="IPR011032">
    <property type="entry name" value="GroES-like_sf"/>
</dbReference>
<feature type="domain" description="Enoyl reductase (ER)" evidence="2">
    <location>
        <begin position="10"/>
        <end position="325"/>
    </location>
</feature>
<dbReference type="EMBL" id="JACHMN010000002">
    <property type="protein sequence ID" value="MBB5867929.1"/>
    <property type="molecule type" value="Genomic_DNA"/>
</dbReference>
<evidence type="ECO:0000313" key="4">
    <source>
        <dbReference type="Proteomes" id="UP000587527"/>
    </source>
</evidence>
<dbReference type="InterPro" id="IPR002364">
    <property type="entry name" value="Quin_OxRdtase/zeta-crystal_CS"/>
</dbReference>
<dbReference type="GO" id="GO:0016491">
    <property type="term" value="F:oxidoreductase activity"/>
    <property type="evidence" value="ECO:0007669"/>
    <property type="project" value="UniProtKB-KW"/>
</dbReference>
<dbReference type="GO" id="GO:0008270">
    <property type="term" value="F:zinc ion binding"/>
    <property type="evidence" value="ECO:0007669"/>
    <property type="project" value="InterPro"/>
</dbReference>
<dbReference type="Pfam" id="PF08240">
    <property type="entry name" value="ADH_N"/>
    <property type="match status" value="1"/>
</dbReference>
<dbReference type="InterPro" id="IPR013154">
    <property type="entry name" value="ADH-like_N"/>
</dbReference>
<dbReference type="Pfam" id="PF13602">
    <property type="entry name" value="ADH_zinc_N_2"/>
    <property type="match status" value="1"/>
</dbReference>
<evidence type="ECO:0000259" key="2">
    <source>
        <dbReference type="SMART" id="SM00829"/>
    </source>
</evidence>
<dbReference type="SMART" id="SM00829">
    <property type="entry name" value="PKS_ER"/>
    <property type="match status" value="1"/>
</dbReference>
<sequence length="330" mass="34703">MKAFVVRSFGSPDVVELAEVETPVPGDGEVLVRVYAASVNPYDWHHMRGEPYVARLMGGIGLRTPKVGILGADMAGEVAAVGRSVRGVRPGDEVFALLKQGAFAEYVCVPESVLAPKPASLSFEQAAAVPMAAITALISLRDRGNLQPGQKVLVNGASGGVGTFAVQLARAFGAEVTGVCSTRNVDLVRSIGATEVVDYTAADFTLGGRRYDLVIDIAGSKSALACRRVLTPRGAYVVVGGQAGRWVQPAGHAFAAVAISPFVSQRMLMADVVRASDKRADLLTLTALIEQGAVAPVVDRRYAFAEVPAAIRYVEEGHAPAKVVVSMMDR</sequence>
<dbReference type="Gene3D" id="3.40.50.720">
    <property type="entry name" value="NAD(P)-binding Rossmann-like Domain"/>
    <property type="match status" value="1"/>
</dbReference>
<evidence type="ECO:0000256" key="1">
    <source>
        <dbReference type="ARBA" id="ARBA00023002"/>
    </source>
</evidence>
<comment type="caution">
    <text evidence="3">The sequence shown here is derived from an EMBL/GenBank/DDBJ whole genome shotgun (WGS) entry which is preliminary data.</text>
</comment>
<accession>A0A841BL53</accession>
<dbReference type="PANTHER" id="PTHR11695:SF294">
    <property type="entry name" value="RETICULON-4-INTERACTING PROTEIN 1, MITOCHONDRIAL"/>
    <property type="match status" value="1"/>
</dbReference>
<dbReference type="CDD" id="cd08267">
    <property type="entry name" value="MDR1"/>
    <property type="match status" value="1"/>
</dbReference>